<evidence type="ECO:0000313" key="2">
    <source>
        <dbReference type="EMBL" id="CAA9892089.1"/>
    </source>
</evidence>
<protein>
    <submittedName>
        <fullName evidence="2">CopG-like domain-containing protein DNA-binding</fullName>
    </submittedName>
</protein>
<keyword evidence="2" id="KW-0238">DNA-binding</keyword>
<dbReference type="Proteomes" id="UP000494216">
    <property type="component" value="Unassembled WGS sequence"/>
</dbReference>
<dbReference type="GO" id="GO:0006355">
    <property type="term" value="P:regulation of DNA-templated transcription"/>
    <property type="evidence" value="ECO:0007669"/>
    <property type="project" value="InterPro"/>
</dbReference>
<dbReference type="InterPro" id="IPR052991">
    <property type="entry name" value="Non-func_TypeII_TA_Antitoxin"/>
</dbReference>
<dbReference type="InterPro" id="IPR002145">
    <property type="entry name" value="CopG"/>
</dbReference>
<name>A0A8S0Y6S9_9GAMM</name>
<dbReference type="Pfam" id="PF01402">
    <property type="entry name" value="RHH_1"/>
    <property type="match status" value="1"/>
</dbReference>
<reference evidence="2 3" key="1">
    <citation type="submission" date="2020-02" db="EMBL/GenBank/DDBJ databases">
        <authorList>
            <person name="Hogendoorn C."/>
        </authorList>
    </citation>
    <scope>NUCLEOTIDE SEQUENCE [LARGE SCALE GENOMIC DNA]</scope>
    <source>
        <strain evidence="2">METHB21</strain>
    </source>
</reference>
<keyword evidence="3" id="KW-1185">Reference proteome</keyword>
<sequence length="84" mass="9166">MSTTTITIRTDPDLAGKVAALASSMDRSRNWVIEEALRQYVETQAWQIEGIKAAIGSLDRGEGIPHEQVMAAMEGLLSAHDKRA</sequence>
<proteinExistence type="predicted"/>
<gene>
    <name evidence="2" type="ORF">METHB2_590005</name>
</gene>
<dbReference type="SUPFAM" id="SSF47598">
    <property type="entry name" value="Ribbon-helix-helix"/>
    <property type="match status" value="1"/>
</dbReference>
<dbReference type="EMBL" id="CADCXN010000090">
    <property type="protein sequence ID" value="CAA9892089.1"/>
    <property type="molecule type" value="Genomic_DNA"/>
</dbReference>
<dbReference type="Gene3D" id="1.10.1220.10">
    <property type="entry name" value="Met repressor-like"/>
    <property type="match status" value="1"/>
</dbReference>
<dbReference type="GO" id="GO:0003677">
    <property type="term" value="F:DNA binding"/>
    <property type="evidence" value="ECO:0007669"/>
    <property type="project" value="UniProtKB-KW"/>
</dbReference>
<evidence type="ECO:0000259" key="1">
    <source>
        <dbReference type="Pfam" id="PF01402"/>
    </source>
</evidence>
<dbReference type="PANTHER" id="PTHR40688">
    <property type="match status" value="1"/>
</dbReference>
<accession>A0A8S0Y6S9</accession>
<comment type="caution">
    <text evidence="2">The sequence shown here is derived from an EMBL/GenBank/DDBJ whole genome shotgun (WGS) entry which is preliminary data.</text>
</comment>
<organism evidence="2 3">
    <name type="scientific">Candidatus Methylobacter favarea</name>
    <dbReference type="NCBI Taxonomy" id="2707345"/>
    <lineage>
        <taxon>Bacteria</taxon>
        <taxon>Pseudomonadati</taxon>
        <taxon>Pseudomonadota</taxon>
        <taxon>Gammaproteobacteria</taxon>
        <taxon>Methylococcales</taxon>
        <taxon>Methylococcaceae</taxon>
        <taxon>Methylobacter</taxon>
    </lineage>
</organism>
<dbReference type="CDD" id="cd22233">
    <property type="entry name" value="RHH_CopAso-like"/>
    <property type="match status" value="1"/>
</dbReference>
<dbReference type="PANTHER" id="PTHR40688:SF2">
    <property type="entry name" value="RIBBON-HELIX-HELIX PROTEIN COPG DOMAIN-CONTAINING PROTEIN"/>
    <property type="match status" value="1"/>
</dbReference>
<dbReference type="AlphaFoldDB" id="A0A8S0Y6S9"/>
<dbReference type="InterPro" id="IPR010985">
    <property type="entry name" value="Ribbon_hlx_hlx"/>
</dbReference>
<dbReference type="InterPro" id="IPR013321">
    <property type="entry name" value="Arc_rbn_hlx_hlx"/>
</dbReference>
<feature type="domain" description="Ribbon-helix-helix protein CopG" evidence="1">
    <location>
        <begin position="6"/>
        <end position="43"/>
    </location>
</feature>
<dbReference type="RefSeq" id="WP_174626888.1">
    <property type="nucleotide sequence ID" value="NZ_CADCXN010000090.1"/>
</dbReference>
<evidence type="ECO:0000313" key="3">
    <source>
        <dbReference type="Proteomes" id="UP000494216"/>
    </source>
</evidence>